<dbReference type="Gene3D" id="3.40.50.360">
    <property type="match status" value="1"/>
</dbReference>
<gene>
    <name evidence="1" type="ORF">Cpap_1945</name>
</gene>
<dbReference type="RefSeq" id="WP_004619789.1">
    <property type="nucleotide sequence ID" value="NZ_ACXX02000008.1"/>
</dbReference>
<dbReference type="SUPFAM" id="SSF52218">
    <property type="entry name" value="Flavoproteins"/>
    <property type="match status" value="1"/>
</dbReference>
<name>F1TDR6_9FIRM</name>
<evidence type="ECO:0000313" key="2">
    <source>
        <dbReference type="Proteomes" id="UP000003860"/>
    </source>
</evidence>
<reference evidence="1" key="1">
    <citation type="submission" date="2009-07" db="EMBL/GenBank/DDBJ databases">
        <authorList>
            <consortium name="US DOE Joint Genome Institute (JGI-PGF)"/>
            <person name="Lucas S."/>
            <person name="Copeland A."/>
            <person name="Lapidus A."/>
            <person name="Glavina del Rio T."/>
            <person name="Tice H."/>
            <person name="Bruce D."/>
            <person name="Goodwin L."/>
            <person name="Pitluck S."/>
            <person name="Larimer F."/>
            <person name="Land M.L."/>
            <person name="Mouttaki H."/>
            <person name="He Z."/>
            <person name="Zhou J."/>
            <person name="Hemme C.L."/>
        </authorList>
    </citation>
    <scope>NUCLEOTIDE SEQUENCE [LARGE SCALE GENOMIC DNA]</scope>
    <source>
        <strain evidence="1">DSM 2782</strain>
    </source>
</reference>
<dbReference type="InterPro" id="IPR029039">
    <property type="entry name" value="Flavoprotein-like_sf"/>
</dbReference>
<sequence length="222" mass="25464">MRNICFINGSPKGEKANSYFFIKKLQNAMNDTNYNKYFIHAASSIYSGKWEGDFNTMDTADVLIFSFPLYIYCVPGLLMRFLEDYYIHIKGQSNFYKDIRVYAVLNCAFPEPMITNEAIRVIKNFCLRSGLKWRFSISIGAGGLVGASEKIKFMDSLCTKVYDSLYEINRDIETEATVAVENKYAAPSSSILLYGRMGKTNWIKAAMKNGLSEEDLYKKPYW</sequence>
<dbReference type="Proteomes" id="UP000003860">
    <property type="component" value="Unassembled WGS sequence"/>
</dbReference>
<protein>
    <submittedName>
        <fullName evidence="1">Multimeric flavodoxin WrbA family protein</fullName>
    </submittedName>
</protein>
<evidence type="ECO:0000313" key="1">
    <source>
        <dbReference type="EMBL" id="EGD47362.1"/>
    </source>
</evidence>
<dbReference type="eggNOG" id="COG0655">
    <property type="taxonomic scope" value="Bacteria"/>
</dbReference>
<organism evidence="1 2">
    <name type="scientific">Ruminiclostridium papyrosolvens DSM 2782</name>
    <dbReference type="NCBI Taxonomy" id="588581"/>
    <lineage>
        <taxon>Bacteria</taxon>
        <taxon>Bacillati</taxon>
        <taxon>Bacillota</taxon>
        <taxon>Clostridia</taxon>
        <taxon>Eubacteriales</taxon>
        <taxon>Oscillospiraceae</taxon>
        <taxon>Ruminiclostridium</taxon>
    </lineage>
</organism>
<dbReference type="AlphaFoldDB" id="F1TDR6"/>
<proteinExistence type="predicted"/>
<dbReference type="OrthoDB" id="1026745at2"/>
<keyword evidence="2" id="KW-1185">Reference proteome</keyword>
<dbReference type="EMBL" id="ACXX02000008">
    <property type="protein sequence ID" value="EGD47362.1"/>
    <property type="molecule type" value="Genomic_DNA"/>
</dbReference>
<reference evidence="1" key="2">
    <citation type="submission" date="2011-01" db="EMBL/GenBank/DDBJ databases">
        <title>The Non-contiguous Finished genome of Clostridium papyrosolvens.</title>
        <authorList>
            <person name="Lucas S."/>
            <person name="Copeland A."/>
            <person name="Lapidus A."/>
            <person name="Cheng J.-F."/>
            <person name="Goodwin L."/>
            <person name="Pitluck S."/>
            <person name="Misra M."/>
            <person name="Chertkov O."/>
            <person name="Detter J.C."/>
            <person name="Han C."/>
            <person name="Tapia R."/>
            <person name="Land M."/>
            <person name="Hauser L."/>
            <person name="Kyrpides N."/>
            <person name="Ivanova N."/>
            <person name="Pagani I."/>
            <person name="Mouttaki H."/>
            <person name="He Z."/>
            <person name="Zhou J."/>
            <person name="Hemme C.L."/>
            <person name="Woyke T."/>
        </authorList>
    </citation>
    <scope>NUCLEOTIDE SEQUENCE [LARGE SCALE GENOMIC DNA]</scope>
    <source>
        <strain evidence="1">DSM 2782</strain>
    </source>
</reference>
<accession>F1TDR6</accession>
<comment type="caution">
    <text evidence="1">The sequence shown here is derived from an EMBL/GenBank/DDBJ whole genome shotgun (WGS) entry which is preliminary data.</text>
</comment>
<dbReference type="STRING" id="588581.Cpap_1945"/>